<dbReference type="Proteomes" id="UP001152523">
    <property type="component" value="Unassembled WGS sequence"/>
</dbReference>
<proteinExistence type="predicted"/>
<comment type="caution">
    <text evidence="1">The sequence shown here is derived from an EMBL/GenBank/DDBJ whole genome shotgun (WGS) entry which is preliminary data.</text>
</comment>
<gene>
    <name evidence="1" type="ORF">CEPIT_LOCUS9113</name>
</gene>
<accession>A0AAV0CT21</accession>
<evidence type="ECO:0000313" key="2">
    <source>
        <dbReference type="Proteomes" id="UP001152523"/>
    </source>
</evidence>
<evidence type="ECO:0000313" key="1">
    <source>
        <dbReference type="EMBL" id="CAH9084948.1"/>
    </source>
</evidence>
<organism evidence="1 2">
    <name type="scientific">Cuscuta epithymum</name>
    <dbReference type="NCBI Taxonomy" id="186058"/>
    <lineage>
        <taxon>Eukaryota</taxon>
        <taxon>Viridiplantae</taxon>
        <taxon>Streptophyta</taxon>
        <taxon>Embryophyta</taxon>
        <taxon>Tracheophyta</taxon>
        <taxon>Spermatophyta</taxon>
        <taxon>Magnoliopsida</taxon>
        <taxon>eudicotyledons</taxon>
        <taxon>Gunneridae</taxon>
        <taxon>Pentapetalae</taxon>
        <taxon>asterids</taxon>
        <taxon>lamiids</taxon>
        <taxon>Solanales</taxon>
        <taxon>Convolvulaceae</taxon>
        <taxon>Cuscuteae</taxon>
        <taxon>Cuscuta</taxon>
        <taxon>Cuscuta subgen. Cuscuta</taxon>
    </lineage>
</organism>
<reference evidence="1" key="1">
    <citation type="submission" date="2022-07" db="EMBL/GenBank/DDBJ databases">
        <authorList>
            <person name="Macas J."/>
            <person name="Novak P."/>
            <person name="Neumann P."/>
        </authorList>
    </citation>
    <scope>NUCLEOTIDE SEQUENCE</scope>
</reference>
<dbReference type="EMBL" id="CAMAPF010000049">
    <property type="protein sequence ID" value="CAH9084948.1"/>
    <property type="molecule type" value="Genomic_DNA"/>
</dbReference>
<dbReference type="AlphaFoldDB" id="A0AAV0CT21"/>
<name>A0AAV0CT21_9ASTE</name>
<protein>
    <submittedName>
        <fullName evidence="1">Uncharacterized protein</fullName>
    </submittedName>
</protein>
<sequence length="111" mass="12604">MPSFAWKICRRIPQHHYVMELLEMTYGVRNSKLIGQPMRSSPYARLMRKITKCLHSGERLGANVMVPSSESLATRDYYSASPQPSLAGEVDHSRILATLKRLSLLCTRVVL</sequence>
<keyword evidence="2" id="KW-1185">Reference proteome</keyword>